<evidence type="ECO:0000313" key="2">
    <source>
        <dbReference type="EMBL" id="VEE99225.1"/>
    </source>
</evidence>
<dbReference type="AlphaFoldDB" id="A0A448D5F9"/>
<dbReference type="RefSeq" id="WP_085416940.1">
    <property type="nucleotide sequence ID" value="NZ_CAUJPY010000019.1"/>
</dbReference>
<dbReference type="InterPro" id="IPR025695">
    <property type="entry name" value="DoxX-like"/>
</dbReference>
<proteinExistence type="predicted"/>
<keyword evidence="1" id="KW-1133">Transmembrane helix</keyword>
<feature type="transmembrane region" description="Helical" evidence="1">
    <location>
        <begin position="12"/>
        <end position="30"/>
    </location>
</feature>
<feature type="transmembrane region" description="Helical" evidence="1">
    <location>
        <begin position="50"/>
        <end position="70"/>
    </location>
</feature>
<keyword evidence="3" id="KW-1185">Reference proteome</keyword>
<evidence type="ECO:0000313" key="3">
    <source>
        <dbReference type="Proteomes" id="UP000279284"/>
    </source>
</evidence>
<feature type="transmembrane region" description="Helical" evidence="1">
    <location>
        <begin position="77"/>
        <end position="96"/>
    </location>
</feature>
<dbReference type="STRING" id="493.BWD07_08230"/>
<gene>
    <name evidence="2" type="ORF">NCTC10296_00229</name>
</gene>
<evidence type="ECO:0000256" key="1">
    <source>
        <dbReference type="SAM" id="Phobius"/>
    </source>
</evidence>
<dbReference type="OrthoDB" id="5292533at2"/>
<evidence type="ECO:0008006" key="4">
    <source>
        <dbReference type="Google" id="ProtNLM"/>
    </source>
</evidence>
<keyword evidence="1" id="KW-0472">Membrane</keyword>
<name>A0A448D5F9_9NEIS</name>
<keyword evidence="1" id="KW-0812">Transmembrane</keyword>
<dbReference type="EMBL" id="LR134313">
    <property type="protein sequence ID" value="VEE99225.1"/>
    <property type="molecule type" value="Genomic_DNA"/>
</dbReference>
<accession>A0A448D5F9</accession>
<reference evidence="2 3" key="1">
    <citation type="submission" date="2018-12" db="EMBL/GenBank/DDBJ databases">
        <authorList>
            <consortium name="Pathogen Informatics"/>
        </authorList>
    </citation>
    <scope>NUCLEOTIDE SEQUENCE [LARGE SCALE GENOMIC DNA]</scope>
    <source>
        <strain evidence="2 3">NCTC10296</strain>
    </source>
</reference>
<dbReference type="Proteomes" id="UP000279284">
    <property type="component" value="Chromosome"/>
</dbReference>
<organism evidence="2 3">
    <name type="scientific">Neisseria canis</name>
    <dbReference type="NCBI Taxonomy" id="493"/>
    <lineage>
        <taxon>Bacteria</taxon>
        <taxon>Pseudomonadati</taxon>
        <taxon>Pseudomonadota</taxon>
        <taxon>Betaproteobacteria</taxon>
        <taxon>Neisseriales</taxon>
        <taxon>Neisseriaceae</taxon>
        <taxon>Neisseria</taxon>
    </lineage>
</organism>
<dbReference type="Pfam" id="PF13781">
    <property type="entry name" value="DoxX_3"/>
    <property type="match status" value="1"/>
</dbReference>
<sequence>MGNQKYLNDTPAYLAASVGILWIWSGVQPLLTAQEVSLDLLGQVGVGQVWQMPVLRTASALDVVLGLACFSPLRRRAVLWAVQLVVVVVYSLIVGLCLPEHWLHPFAPLLKNLPIAALMFYLMKRSGK</sequence>
<protein>
    <recommendedName>
        <fullName evidence="4">Epimerase</fullName>
    </recommendedName>
</protein>
<feature type="transmembrane region" description="Helical" evidence="1">
    <location>
        <begin position="102"/>
        <end position="123"/>
    </location>
</feature>
<dbReference type="KEGG" id="nci:NCTC10296_00229"/>